<feature type="signal peptide" evidence="1">
    <location>
        <begin position="1"/>
        <end position="24"/>
    </location>
</feature>
<comment type="caution">
    <text evidence="2">The sequence shown here is derived from an EMBL/GenBank/DDBJ whole genome shotgun (WGS) entry which is preliminary data.</text>
</comment>
<feature type="chain" id="PRO_5045738627" description="Lipoprotein" evidence="1">
    <location>
        <begin position="25"/>
        <end position="137"/>
    </location>
</feature>
<evidence type="ECO:0000313" key="3">
    <source>
        <dbReference type="Proteomes" id="UP001158049"/>
    </source>
</evidence>
<sequence length="137" mass="14622">MSRHIAALFAAVALLSSTGCSTLADTRAAKGSGQARVYNASYDQVWNAVPVVLKDLGLKEEGFNKGSGYVVARSEMKLGETMPVAGLADNLAVFVDKADSAGQTRVEVVARSSVPLNPLSKKWETRVLDKLSEQLPR</sequence>
<evidence type="ECO:0000313" key="2">
    <source>
        <dbReference type="EMBL" id="SMP71688.1"/>
    </source>
</evidence>
<name>A0ABY1QHH9_9BURK</name>
<reference evidence="2 3" key="1">
    <citation type="submission" date="2017-05" db="EMBL/GenBank/DDBJ databases">
        <authorList>
            <person name="Varghese N."/>
            <person name="Submissions S."/>
        </authorList>
    </citation>
    <scope>NUCLEOTIDE SEQUENCE [LARGE SCALE GENOMIC DNA]</scope>
    <source>
        <strain evidence="2 3">DSM 26001</strain>
    </source>
</reference>
<dbReference type="EMBL" id="FXUL01000017">
    <property type="protein sequence ID" value="SMP71688.1"/>
    <property type="molecule type" value="Genomic_DNA"/>
</dbReference>
<keyword evidence="1" id="KW-0732">Signal</keyword>
<protein>
    <recommendedName>
        <fullName evidence="4">Lipoprotein</fullName>
    </recommendedName>
</protein>
<keyword evidence="3" id="KW-1185">Reference proteome</keyword>
<dbReference type="RefSeq" id="WP_283443950.1">
    <property type="nucleotide sequence ID" value="NZ_FXUL01000017.1"/>
</dbReference>
<dbReference type="PROSITE" id="PS51257">
    <property type="entry name" value="PROKAR_LIPOPROTEIN"/>
    <property type="match status" value="1"/>
</dbReference>
<dbReference type="Proteomes" id="UP001158049">
    <property type="component" value="Unassembled WGS sequence"/>
</dbReference>
<evidence type="ECO:0000256" key="1">
    <source>
        <dbReference type="SAM" id="SignalP"/>
    </source>
</evidence>
<accession>A0ABY1QHH9</accession>
<organism evidence="2 3">
    <name type="scientific">Noviherbaspirillum suwonense</name>
    <dbReference type="NCBI Taxonomy" id="1224511"/>
    <lineage>
        <taxon>Bacteria</taxon>
        <taxon>Pseudomonadati</taxon>
        <taxon>Pseudomonadota</taxon>
        <taxon>Betaproteobacteria</taxon>
        <taxon>Burkholderiales</taxon>
        <taxon>Oxalobacteraceae</taxon>
        <taxon>Noviherbaspirillum</taxon>
    </lineage>
</organism>
<proteinExistence type="predicted"/>
<evidence type="ECO:0008006" key="4">
    <source>
        <dbReference type="Google" id="ProtNLM"/>
    </source>
</evidence>
<gene>
    <name evidence="2" type="ORF">SAMN06295970_11750</name>
</gene>